<dbReference type="PANTHER" id="PTHR11567">
    <property type="entry name" value="ACID PHOSPHATASE-RELATED"/>
    <property type="match status" value="1"/>
</dbReference>
<dbReference type="PROSITE" id="PS00778">
    <property type="entry name" value="HIS_ACID_PHOSPHAT_2"/>
    <property type="match status" value="1"/>
</dbReference>
<dbReference type="PROSITE" id="PS00616">
    <property type="entry name" value="HIS_ACID_PHOSPHAT_1"/>
    <property type="match status" value="1"/>
</dbReference>
<dbReference type="CDD" id="cd07061">
    <property type="entry name" value="HP_HAP_like"/>
    <property type="match status" value="1"/>
</dbReference>
<evidence type="ECO:0000313" key="4">
    <source>
        <dbReference type="EMBL" id="CAG9794545.1"/>
    </source>
</evidence>
<protein>
    <recommendedName>
        <fullName evidence="6">Glucose-1-phosphatase</fullName>
    </recommendedName>
</protein>
<dbReference type="NCBIfam" id="NF007553">
    <property type="entry name" value="PRK10173.1"/>
    <property type="match status" value="1"/>
</dbReference>
<gene>
    <name evidence="4" type="ORF">DIATSA_LOCUS11911</name>
</gene>
<dbReference type="Pfam" id="PF00328">
    <property type="entry name" value="His_Phos_2"/>
    <property type="match status" value="1"/>
</dbReference>
<reference evidence="4" key="2">
    <citation type="submission" date="2022-10" db="EMBL/GenBank/DDBJ databases">
        <authorList>
            <consortium name="ENA_rothamsted_submissions"/>
            <consortium name="culmorum"/>
            <person name="King R."/>
        </authorList>
    </citation>
    <scope>NUCLEOTIDE SEQUENCE</scope>
</reference>
<evidence type="ECO:0000256" key="1">
    <source>
        <dbReference type="ARBA" id="ARBA00000032"/>
    </source>
</evidence>
<accession>A0A9N9WKJ1</accession>
<dbReference type="Proteomes" id="UP001153714">
    <property type="component" value="Chromosome 6"/>
</dbReference>
<sequence length="410" mass="47482">MCIKYFFIYFCMCICISKSVEKQENEVSDNSLTLKQVVILSRHGLRSPLSKYLNQMTPKKWPSWKEKPGYLTAKGSILEGYMGKFFGAWFNKKNLIHRHCPTEDSFYAYANIKQRTLASAKAFVDNAFPYCNITIHHSNTNEDPLFNPVLHNTSSIFRQLVIEEMENKLKNLKLNSSYEFLENILDYENSDLCKAENKCNLLTDKNKVIVVSGKKPNAVGPIKIANSVVDAFVMQYYEGIPLENVAWGYLQSSTEWETLMKLSRGYHNLIFNTTLIAHDISLPIVKYMRSLFLNNIVPKVTLLMGHDANMYTVLKALKFKLYQLMNQYELTPIGGKLVFQKWFDKSKNEYLLKVEYVYQSSDQLRFASVLSLNNTPQFQLMQLDDCKTDSEGFCSWNDFLKILENNDIIL</sequence>
<dbReference type="InterPro" id="IPR000560">
    <property type="entry name" value="His_Pase_clade-2"/>
</dbReference>
<dbReference type="Gene3D" id="3.40.50.1240">
    <property type="entry name" value="Phosphoglycerate mutase-like"/>
    <property type="match status" value="2"/>
</dbReference>
<feature type="chain" id="PRO_5040320394" description="Glucose-1-phosphatase" evidence="3">
    <location>
        <begin position="23"/>
        <end position="410"/>
    </location>
</feature>
<dbReference type="OrthoDB" id="75078at2759"/>
<reference evidence="4" key="1">
    <citation type="submission" date="2021-12" db="EMBL/GenBank/DDBJ databases">
        <authorList>
            <person name="King R."/>
        </authorList>
    </citation>
    <scope>NUCLEOTIDE SEQUENCE</scope>
</reference>
<keyword evidence="3" id="KW-0732">Signal</keyword>
<comment type="catalytic activity">
    <reaction evidence="1">
        <text>a phosphate monoester + H2O = an alcohol + phosphate</text>
        <dbReference type="Rhea" id="RHEA:15017"/>
        <dbReference type="ChEBI" id="CHEBI:15377"/>
        <dbReference type="ChEBI" id="CHEBI:30879"/>
        <dbReference type="ChEBI" id="CHEBI:43474"/>
        <dbReference type="ChEBI" id="CHEBI:67140"/>
        <dbReference type="EC" id="3.1.3.2"/>
    </reaction>
</comment>
<proteinExistence type="inferred from homology"/>
<evidence type="ECO:0000313" key="5">
    <source>
        <dbReference type="Proteomes" id="UP001153714"/>
    </source>
</evidence>
<evidence type="ECO:0000256" key="3">
    <source>
        <dbReference type="SAM" id="SignalP"/>
    </source>
</evidence>
<name>A0A9N9WKJ1_9NEOP</name>
<dbReference type="PANTHER" id="PTHR11567:SF135">
    <property type="entry name" value="GLUCOSE-1-PHOSPHATASE"/>
    <property type="match status" value="1"/>
</dbReference>
<dbReference type="EMBL" id="OU893337">
    <property type="protein sequence ID" value="CAG9794545.1"/>
    <property type="molecule type" value="Genomic_DNA"/>
</dbReference>
<dbReference type="AlphaFoldDB" id="A0A9N9WKJ1"/>
<evidence type="ECO:0000256" key="2">
    <source>
        <dbReference type="ARBA" id="ARBA00005375"/>
    </source>
</evidence>
<dbReference type="SUPFAM" id="SSF53254">
    <property type="entry name" value="Phosphoglycerate mutase-like"/>
    <property type="match status" value="1"/>
</dbReference>
<dbReference type="GO" id="GO:0050308">
    <property type="term" value="F:sugar-phosphatase activity"/>
    <property type="evidence" value="ECO:0007669"/>
    <property type="project" value="TreeGrafter"/>
</dbReference>
<keyword evidence="5" id="KW-1185">Reference proteome</keyword>
<feature type="signal peptide" evidence="3">
    <location>
        <begin position="1"/>
        <end position="22"/>
    </location>
</feature>
<evidence type="ECO:0008006" key="6">
    <source>
        <dbReference type="Google" id="ProtNLM"/>
    </source>
</evidence>
<organism evidence="4 5">
    <name type="scientific">Diatraea saccharalis</name>
    <name type="common">sugarcane borer</name>
    <dbReference type="NCBI Taxonomy" id="40085"/>
    <lineage>
        <taxon>Eukaryota</taxon>
        <taxon>Metazoa</taxon>
        <taxon>Ecdysozoa</taxon>
        <taxon>Arthropoda</taxon>
        <taxon>Hexapoda</taxon>
        <taxon>Insecta</taxon>
        <taxon>Pterygota</taxon>
        <taxon>Neoptera</taxon>
        <taxon>Endopterygota</taxon>
        <taxon>Lepidoptera</taxon>
        <taxon>Glossata</taxon>
        <taxon>Ditrysia</taxon>
        <taxon>Pyraloidea</taxon>
        <taxon>Crambidae</taxon>
        <taxon>Crambinae</taxon>
        <taxon>Diatraea</taxon>
    </lineage>
</organism>
<comment type="similarity">
    <text evidence="2">Belongs to the histidine acid phosphatase family.</text>
</comment>
<dbReference type="InterPro" id="IPR050645">
    <property type="entry name" value="Histidine_acid_phosphatase"/>
</dbReference>
<dbReference type="GO" id="GO:0003993">
    <property type="term" value="F:acid phosphatase activity"/>
    <property type="evidence" value="ECO:0007669"/>
    <property type="project" value="UniProtKB-EC"/>
</dbReference>
<dbReference type="InterPro" id="IPR029033">
    <property type="entry name" value="His_PPase_superfam"/>
</dbReference>
<dbReference type="InterPro" id="IPR033379">
    <property type="entry name" value="Acid_Pase_AS"/>
</dbReference>